<keyword evidence="2 7" id="KW-0813">Transport</keyword>
<dbReference type="InterPro" id="IPR000515">
    <property type="entry name" value="MetI-like"/>
</dbReference>
<dbReference type="InterPro" id="IPR035906">
    <property type="entry name" value="MetI-like_sf"/>
</dbReference>
<feature type="domain" description="ABC transmembrane type-1" evidence="8">
    <location>
        <begin position="86"/>
        <end position="276"/>
    </location>
</feature>
<proteinExistence type="inferred from homology"/>
<dbReference type="PANTHER" id="PTHR43386:SF23">
    <property type="entry name" value="ABC TRANSPORTER"/>
    <property type="match status" value="1"/>
</dbReference>
<dbReference type="AlphaFoldDB" id="A0A6N7URH1"/>
<evidence type="ECO:0000313" key="10">
    <source>
        <dbReference type="Proteomes" id="UP000434409"/>
    </source>
</evidence>
<evidence type="ECO:0000256" key="7">
    <source>
        <dbReference type="RuleBase" id="RU363032"/>
    </source>
</evidence>
<evidence type="ECO:0000259" key="8">
    <source>
        <dbReference type="PROSITE" id="PS50928"/>
    </source>
</evidence>
<evidence type="ECO:0000256" key="1">
    <source>
        <dbReference type="ARBA" id="ARBA00004651"/>
    </source>
</evidence>
<dbReference type="Pfam" id="PF00528">
    <property type="entry name" value="BPD_transp_1"/>
    <property type="match status" value="1"/>
</dbReference>
<dbReference type="PANTHER" id="PTHR43386">
    <property type="entry name" value="OLIGOPEPTIDE TRANSPORT SYSTEM PERMEASE PROTEIN APPC"/>
    <property type="match status" value="1"/>
</dbReference>
<dbReference type="PROSITE" id="PS50928">
    <property type="entry name" value="ABC_TM1"/>
    <property type="match status" value="1"/>
</dbReference>
<evidence type="ECO:0000313" key="9">
    <source>
        <dbReference type="EMBL" id="MSR92894.1"/>
    </source>
</evidence>
<dbReference type="Proteomes" id="UP000434409">
    <property type="component" value="Unassembled WGS sequence"/>
</dbReference>
<evidence type="ECO:0000256" key="5">
    <source>
        <dbReference type="ARBA" id="ARBA00022989"/>
    </source>
</evidence>
<keyword evidence="3" id="KW-1003">Cell membrane</keyword>
<comment type="caution">
    <text evidence="9">The sequence shown here is derived from an EMBL/GenBank/DDBJ whole genome shotgun (WGS) entry which is preliminary data.</text>
</comment>
<keyword evidence="5 7" id="KW-1133">Transmembrane helix</keyword>
<dbReference type="GO" id="GO:0005886">
    <property type="term" value="C:plasma membrane"/>
    <property type="evidence" value="ECO:0007669"/>
    <property type="project" value="UniProtKB-SubCell"/>
</dbReference>
<feature type="transmembrane region" description="Helical" evidence="7">
    <location>
        <begin position="90"/>
        <end position="114"/>
    </location>
</feature>
<keyword evidence="4 7" id="KW-0812">Transmembrane</keyword>
<feature type="transmembrane region" description="Helical" evidence="7">
    <location>
        <begin position="24"/>
        <end position="45"/>
    </location>
</feature>
<evidence type="ECO:0000256" key="2">
    <source>
        <dbReference type="ARBA" id="ARBA00022448"/>
    </source>
</evidence>
<dbReference type="InterPro" id="IPR050366">
    <property type="entry name" value="BP-dependent_transpt_permease"/>
</dbReference>
<name>A0A6N7URH1_9FIRM</name>
<accession>A0A6N7URH1</accession>
<feature type="transmembrane region" description="Helical" evidence="7">
    <location>
        <begin position="199"/>
        <end position="219"/>
    </location>
</feature>
<sequence>MVCLIPGSERGSSVDKRQIWNRRILVALLVSAAVVYLAGIFFWGISMDPSCYDTNYADKFISPGSKHWFGTDFVGRDMFYRCIKGLSNSLIVGILASVVSSVIALAAGIASAVLGGRVDRCVNWCVDLCMGLPHLVLLILISFMMGKGGRGVTIAVALTHWPSLTRIVRSEVMQIRSSQYVQASYRLGKSKIYVAVRHILPHVLPVYMIGLILLFPHAIMHEAAITFLGFGMPAEMPAIGVILSEAMNHITTGKWWLALFPGCMLLIAVILFDVIGENLKKLWNPGSAQE</sequence>
<dbReference type="GO" id="GO:0055085">
    <property type="term" value="P:transmembrane transport"/>
    <property type="evidence" value="ECO:0007669"/>
    <property type="project" value="InterPro"/>
</dbReference>
<keyword evidence="6 7" id="KW-0472">Membrane</keyword>
<dbReference type="CDD" id="cd06261">
    <property type="entry name" value="TM_PBP2"/>
    <property type="match status" value="1"/>
</dbReference>
<evidence type="ECO:0000256" key="4">
    <source>
        <dbReference type="ARBA" id="ARBA00022692"/>
    </source>
</evidence>
<feature type="transmembrane region" description="Helical" evidence="7">
    <location>
        <begin position="121"/>
        <end position="145"/>
    </location>
</feature>
<gene>
    <name evidence="9" type="ORF">FYJ34_01045</name>
</gene>
<feature type="transmembrane region" description="Helical" evidence="7">
    <location>
        <begin position="225"/>
        <end position="243"/>
    </location>
</feature>
<feature type="transmembrane region" description="Helical" evidence="7">
    <location>
        <begin position="255"/>
        <end position="275"/>
    </location>
</feature>
<dbReference type="Gene3D" id="1.10.3720.10">
    <property type="entry name" value="MetI-like"/>
    <property type="match status" value="1"/>
</dbReference>
<dbReference type="SUPFAM" id="SSF161098">
    <property type="entry name" value="MetI-like"/>
    <property type="match status" value="1"/>
</dbReference>
<organism evidence="9 10">
    <name type="scientific">Suipraeoptans intestinalis</name>
    <dbReference type="NCBI Taxonomy" id="2606628"/>
    <lineage>
        <taxon>Bacteria</taxon>
        <taxon>Bacillati</taxon>
        <taxon>Bacillota</taxon>
        <taxon>Clostridia</taxon>
        <taxon>Lachnospirales</taxon>
        <taxon>Lachnospiraceae</taxon>
        <taxon>Suipraeoptans</taxon>
    </lineage>
</organism>
<protein>
    <submittedName>
        <fullName evidence="9">ABC transporter permease</fullName>
    </submittedName>
</protein>
<dbReference type="EMBL" id="VULY01000018">
    <property type="protein sequence ID" value="MSR92894.1"/>
    <property type="molecule type" value="Genomic_DNA"/>
</dbReference>
<evidence type="ECO:0000256" key="3">
    <source>
        <dbReference type="ARBA" id="ARBA00022475"/>
    </source>
</evidence>
<comment type="similarity">
    <text evidence="7">Belongs to the binding-protein-dependent transport system permease family.</text>
</comment>
<comment type="subcellular location">
    <subcellularLocation>
        <location evidence="1 7">Cell membrane</location>
        <topology evidence="1 7">Multi-pass membrane protein</topology>
    </subcellularLocation>
</comment>
<evidence type="ECO:0000256" key="6">
    <source>
        <dbReference type="ARBA" id="ARBA00023136"/>
    </source>
</evidence>
<reference evidence="9 10" key="1">
    <citation type="submission" date="2019-08" db="EMBL/GenBank/DDBJ databases">
        <title>In-depth cultivation of the pig gut microbiome towards novel bacterial diversity and tailored functional studies.</title>
        <authorList>
            <person name="Wylensek D."/>
            <person name="Hitch T.C.A."/>
            <person name="Clavel T."/>
        </authorList>
    </citation>
    <scope>NUCLEOTIDE SEQUENCE [LARGE SCALE GENOMIC DNA]</scope>
    <source>
        <strain evidence="9 10">68-1-5</strain>
    </source>
</reference>
<keyword evidence="10" id="KW-1185">Reference proteome</keyword>